<reference evidence="8" key="2">
    <citation type="submission" date="2021-04" db="EMBL/GenBank/DDBJ databases">
        <authorList>
            <person name="Gilroy R."/>
        </authorList>
    </citation>
    <scope>NUCLEOTIDE SEQUENCE</scope>
    <source>
        <strain evidence="8">CHK179-28034</strain>
    </source>
</reference>
<keyword evidence="5" id="KW-0238">DNA-binding</keyword>
<keyword evidence="6" id="KW-0804">Transcription</keyword>
<accession>A0A9D2EJ86</accession>
<sequence>MTAPMKKSRQREAILQCVLSHHDHPTADSIYMEVRESFPNISLGTVYRNLSLLTKLGKIKKISCEDRTDRFDGLSTPHSHFICDSCGCLLDLPYYPDSSLYQQLNKNFDGEITECSVVFHGICKKCTGKI</sequence>
<dbReference type="InterPro" id="IPR036388">
    <property type="entry name" value="WH-like_DNA-bd_sf"/>
</dbReference>
<dbReference type="InterPro" id="IPR036390">
    <property type="entry name" value="WH_DNA-bd_sf"/>
</dbReference>
<proteinExistence type="inferred from homology"/>
<dbReference type="GO" id="GO:0000976">
    <property type="term" value="F:transcription cis-regulatory region binding"/>
    <property type="evidence" value="ECO:0007669"/>
    <property type="project" value="TreeGrafter"/>
</dbReference>
<dbReference type="GO" id="GO:0008270">
    <property type="term" value="F:zinc ion binding"/>
    <property type="evidence" value="ECO:0007669"/>
    <property type="project" value="TreeGrafter"/>
</dbReference>
<keyword evidence="2" id="KW-0678">Repressor</keyword>
<dbReference type="PANTHER" id="PTHR33202">
    <property type="entry name" value="ZINC UPTAKE REGULATION PROTEIN"/>
    <property type="match status" value="1"/>
</dbReference>
<dbReference type="SUPFAM" id="SSF46785">
    <property type="entry name" value="Winged helix' DNA-binding domain"/>
    <property type="match status" value="1"/>
</dbReference>
<feature type="binding site" evidence="7">
    <location>
        <position position="126"/>
    </location>
    <ligand>
        <name>Zn(2+)</name>
        <dbReference type="ChEBI" id="CHEBI:29105"/>
    </ligand>
</feature>
<evidence type="ECO:0000313" key="8">
    <source>
        <dbReference type="EMBL" id="HIZ38395.1"/>
    </source>
</evidence>
<gene>
    <name evidence="8" type="ORF">H9968_00500</name>
</gene>
<evidence type="ECO:0000256" key="6">
    <source>
        <dbReference type="ARBA" id="ARBA00023163"/>
    </source>
</evidence>
<dbReference type="EMBL" id="DXBR01000007">
    <property type="protein sequence ID" value="HIZ38395.1"/>
    <property type="molecule type" value="Genomic_DNA"/>
</dbReference>
<name>A0A9D2EJ86_9FIRM</name>
<evidence type="ECO:0000256" key="2">
    <source>
        <dbReference type="ARBA" id="ARBA00022491"/>
    </source>
</evidence>
<dbReference type="Proteomes" id="UP000824049">
    <property type="component" value="Unassembled WGS sequence"/>
</dbReference>
<organism evidence="8 9">
    <name type="scientific">Candidatus Anaerobutyricum stercoris</name>
    <dbReference type="NCBI Taxonomy" id="2838457"/>
    <lineage>
        <taxon>Bacteria</taxon>
        <taxon>Bacillati</taxon>
        <taxon>Bacillota</taxon>
        <taxon>Clostridia</taxon>
        <taxon>Lachnospirales</taxon>
        <taxon>Lachnospiraceae</taxon>
        <taxon>Anaerobutyricum</taxon>
    </lineage>
</organism>
<protein>
    <submittedName>
        <fullName evidence="8">Transcriptional repressor</fullName>
    </submittedName>
</protein>
<keyword evidence="7" id="KW-0479">Metal-binding</keyword>
<dbReference type="AlphaFoldDB" id="A0A9D2EJ86"/>
<evidence type="ECO:0000313" key="9">
    <source>
        <dbReference type="Proteomes" id="UP000824049"/>
    </source>
</evidence>
<feature type="binding site" evidence="7">
    <location>
        <position position="86"/>
    </location>
    <ligand>
        <name>Zn(2+)</name>
        <dbReference type="ChEBI" id="CHEBI:29105"/>
    </ligand>
</feature>
<comment type="caution">
    <text evidence="8">The sequence shown here is derived from an EMBL/GenBank/DDBJ whole genome shotgun (WGS) entry which is preliminary data.</text>
</comment>
<evidence type="ECO:0000256" key="7">
    <source>
        <dbReference type="PIRSR" id="PIRSR602481-1"/>
    </source>
</evidence>
<dbReference type="InterPro" id="IPR002481">
    <property type="entry name" value="FUR"/>
</dbReference>
<dbReference type="Pfam" id="PF01475">
    <property type="entry name" value="FUR"/>
    <property type="match status" value="1"/>
</dbReference>
<dbReference type="PANTHER" id="PTHR33202:SF7">
    <property type="entry name" value="FERRIC UPTAKE REGULATION PROTEIN"/>
    <property type="match status" value="1"/>
</dbReference>
<evidence type="ECO:0000256" key="4">
    <source>
        <dbReference type="ARBA" id="ARBA00023015"/>
    </source>
</evidence>
<dbReference type="Gene3D" id="1.10.10.10">
    <property type="entry name" value="Winged helix-like DNA-binding domain superfamily/Winged helix DNA-binding domain"/>
    <property type="match status" value="1"/>
</dbReference>
<dbReference type="GO" id="GO:0003700">
    <property type="term" value="F:DNA-binding transcription factor activity"/>
    <property type="evidence" value="ECO:0007669"/>
    <property type="project" value="InterPro"/>
</dbReference>
<comment type="similarity">
    <text evidence="1">Belongs to the Fur family.</text>
</comment>
<comment type="cofactor">
    <cofactor evidence="7">
        <name>Zn(2+)</name>
        <dbReference type="ChEBI" id="CHEBI:29105"/>
    </cofactor>
    <text evidence="7">Binds 1 zinc ion per subunit.</text>
</comment>
<feature type="binding site" evidence="7">
    <location>
        <position position="83"/>
    </location>
    <ligand>
        <name>Zn(2+)</name>
        <dbReference type="ChEBI" id="CHEBI:29105"/>
    </ligand>
</feature>
<dbReference type="Gene3D" id="3.30.1490.190">
    <property type="match status" value="1"/>
</dbReference>
<keyword evidence="4" id="KW-0805">Transcription regulation</keyword>
<dbReference type="GO" id="GO:0045892">
    <property type="term" value="P:negative regulation of DNA-templated transcription"/>
    <property type="evidence" value="ECO:0007669"/>
    <property type="project" value="TreeGrafter"/>
</dbReference>
<evidence type="ECO:0000256" key="1">
    <source>
        <dbReference type="ARBA" id="ARBA00007957"/>
    </source>
</evidence>
<reference evidence="8" key="1">
    <citation type="journal article" date="2021" name="PeerJ">
        <title>Extensive microbial diversity within the chicken gut microbiome revealed by metagenomics and culture.</title>
        <authorList>
            <person name="Gilroy R."/>
            <person name="Ravi A."/>
            <person name="Getino M."/>
            <person name="Pursley I."/>
            <person name="Horton D.L."/>
            <person name="Alikhan N.F."/>
            <person name="Baker D."/>
            <person name="Gharbi K."/>
            <person name="Hall N."/>
            <person name="Watson M."/>
            <person name="Adriaenssens E.M."/>
            <person name="Foster-Nyarko E."/>
            <person name="Jarju S."/>
            <person name="Secka A."/>
            <person name="Antonio M."/>
            <person name="Oren A."/>
            <person name="Chaudhuri R.R."/>
            <person name="La Ragione R."/>
            <person name="Hildebrand F."/>
            <person name="Pallen M.J."/>
        </authorList>
    </citation>
    <scope>NUCLEOTIDE SEQUENCE</scope>
    <source>
        <strain evidence="8">CHK179-28034</strain>
    </source>
</reference>
<dbReference type="CDD" id="cd07153">
    <property type="entry name" value="Fur_like"/>
    <property type="match status" value="1"/>
</dbReference>
<keyword evidence="3 7" id="KW-0862">Zinc</keyword>
<dbReference type="InterPro" id="IPR043135">
    <property type="entry name" value="Fur_C"/>
</dbReference>
<evidence type="ECO:0000256" key="3">
    <source>
        <dbReference type="ARBA" id="ARBA00022833"/>
    </source>
</evidence>
<evidence type="ECO:0000256" key="5">
    <source>
        <dbReference type="ARBA" id="ARBA00023125"/>
    </source>
</evidence>
<dbReference type="GO" id="GO:1900376">
    <property type="term" value="P:regulation of secondary metabolite biosynthetic process"/>
    <property type="evidence" value="ECO:0007669"/>
    <property type="project" value="TreeGrafter"/>
</dbReference>
<feature type="binding site" evidence="7">
    <location>
        <position position="123"/>
    </location>
    <ligand>
        <name>Zn(2+)</name>
        <dbReference type="ChEBI" id="CHEBI:29105"/>
    </ligand>
</feature>